<evidence type="ECO:0000313" key="3">
    <source>
        <dbReference type="Proteomes" id="UP000293638"/>
    </source>
</evidence>
<evidence type="ECO:0000313" key="2">
    <source>
        <dbReference type="EMBL" id="RZS87360.1"/>
    </source>
</evidence>
<dbReference type="Proteomes" id="UP000293638">
    <property type="component" value="Unassembled WGS sequence"/>
</dbReference>
<feature type="chain" id="PRO_5038809032" evidence="1">
    <location>
        <begin position="24"/>
        <end position="211"/>
    </location>
</feature>
<dbReference type="AlphaFoldDB" id="A0A4Q7NRT5"/>
<keyword evidence="2" id="KW-0413">Isomerase</keyword>
<protein>
    <submittedName>
        <fullName evidence="2">Peptidyl-prolyl cis-trans isomerase SurA</fullName>
    </submittedName>
</protein>
<dbReference type="RefSeq" id="WP_130493491.1">
    <property type="nucleotide sequence ID" value="NZ_SGXD01000003.1"/>
</dbReference>
<proteinExistence type="predicted"/>
<keyword evidence="3" id="KW-1185">Reference proteome</keyword>
<keyword evidence="1" id="KW-0732">Signal</keyword>
<feature type="signal peptide" evidence="1">
    <location>
        <begin position="1"/>
        <end position="23"/>
    </location>
</feature>
<dbReference type="EMBL" id="SGXD01000003">
    <property type="protein sequence ID" value="RZS87360.1"/>
    <property type="molecule type" value="Genomic_DNA"/>
</dbReference>
<name>A0A4Q7NRT5_9ACTN</name>
<evidence type="ECO:0000256" key="1">
    <source>
        <dbReference type="SAM" id="SignalP"/>
    </source>
</evidence>
<sequence length="211" mass="21352">MQIPVRSASALTLTVLLALGAAGCDPSRPGAAAVVGGTRISAASISRQVSDLEAESPGATGSDAVQKTLEYAVQRVLFEQVAARQHPAVTVSQGDLDALRAQAVAQLGGEQQLQQTLLQQDVPRSGTDDYLRLVVLSQKVGAVLVPGGAEVADQRDAAISKALQEQAVRSGIHVSPRFGRWDPRSGIVPLASGGLATPAAGSGAGTGSSAG</sequence>
<accession>A0A4Q7NRT5</accession>
<dbReference type="SUPFAM" id="SSF109998">
    <property type="entry name" value="Triger factor/SurA peptide-binding domain-like"/>
    <property type="match status" value="1"/>
</dbReference>
<dbReference type="PROSITE" id="PS51257">
    <property type="entry name" value="PROKAR_LIPOPROTEIN"/>
    <property type="match status" value="1"/>
</dbReference>
<comment type="caution">
    <text evidence="2">The sequence shown here is derived from an EMBL/GenBank/DDBJ whole genome shotgun (WGS) entry which is preliminary data.</text>
</comment>
<reference evidence="2 3" key="1">
    <citation type="submission" date="2019-02" db="EMBL/GenBank/DDBJ databases">
        <title>Genomic Encyclopedia of Type Strains, Phase IV (KMG-IV): sequencing the most valuable type-strain genomes for metagenomic binning, comparative biology and taxonomic classification.</title>
        <authorList>
            <person name="Goeker M."/>
        </authorList>
    </citation>
    <scope>NUCLEOTIDE SEQUENCE [LARGE SCALE GENOMIC DNA]</scope>
    <source>
        <strain evidence="2 3">DSM 45622</strain>
    </source>
</reference>
<dbReference type="InterPro" id="IPR027304">
    <property type="entry name" value="Trigger_fact/SurA_dom_sf"/>
</dbReference>
<gene>
    <name evidence="2" type="ORF">EV189_2786</name>
</gene>
<dbReference type="OrthoDB" id="3212108at2"/>
<organism evidence="2 3">
    <name type="scientific">Motilibacter rhizosphaerae</name>
    <dbReference type="NCBI Taxonomy" id="598652"/>
    <lineage>
        <taxon>Bacteria</taxon>
        <taxon>Bacillati</taxon>
        <taxon>Actinomycetota</taxon>
        <taxon>Actinomycetes</taxon>
        <taxon>Motilibacterales</taxon>
        <taxon>Motilibacteraceae</taxon>
        <taxon>Motilibacter</taxon>
    </lineage>
</organism>
<dbReference type="GO" id="GO:0016853">
    <property type="term" value="F:isomerase activity"/>
    <property type="evidence" value="ECO:0007669"/>
    <property type="project" value="UniProtKB-KW"/>
</dbReference>